<dbReference type="EMBL" id="JACHWU010000004">
    <property type="protein sequence ID" value="MBB3052464.1"/>
    <property type="molecule type" value="Genomic_DNA"/>
</dbReference>
<dbReference type="AlphaFoldDB" id="A0A839S532"/>
<dbReference type="RefSeq" id="WP_183656733.1">
    <property type="nucleotide sequence ID" value="NZ_JACHWU010000004.1"/>
</dbReference>
<feature type="transmembrane region" description="Helical" evidence="1">
    <location>
        <begin position="84"/>
        <end position="107"/>
    </location>
</feature>
<evidence type="ECO:0000256" key="1">
    <source>
        <dbReference type="SAM" id="Phobius"/>
    </source>
</evidence>
<gene>
    <name evidence="2" type="ORF">FHS23_003498</name>
</gene>
<sequence>MTTRSEETDGQAGGARWRGPAGLGRTLLLLLPLLVAHVLIDVTALSGGLITLVFWPALLAGYAAICLLVWFVGTRAARWSTGRAALTGVAIYLFAAIPLSAAALALLNDALTP</sequence>
<keyword evidence="1" id="KW-1133">Transmembrane helix</keyword>
<feature type="transmembrane region" description="Helical" evidence="1">
    <location>
        <begin position="26"/>
        <end position="46"/>
    </location>
</feature>
<name>A0A839S532_9PSEU</name>
<organism evidence="2 3">
    <name type="scientific">Prauserella isguenensis</name>
    <dbReference type="NCBI Taxonomy" id="1470180"/>
    <lineage>
        <taxon>Bacteria</taxon>
        <taxon>Bacillati</taxon>
        <taxon>Actinomycetota</taxon>
        <taxon>Actinomycetes</taxon>
        <taxon>Pseudonocardiales</taxon>
        <taxon>Pseudonocardiaceae</taxon>
        <taxon>Prauserella</taxon>
    </lineage>
</organism>
<evidence type="ECO:0000313" key="3">
    <source>
        <dbReference type="Proteomes" id="UP000550714"/>
    </source>
</evidence>
<comment type="caution">
    <text evidence="2">The sequence shown here is derived from an EMBL/GenBank/DDBJ whole genome shotgun (WGS) entry which is preliminary data.</text>
</comment>
<keyword evidence="3" id="KW-1185">Reference proteome</keyword>
<accession>A0A839S532</accession>
<protein>
    <submittedName>
        <fullName evidence="2">Uncharacterized protein</fullName>
    </submittedName>
</protein>
<reference evidence="2 3" key="1">
    <citation type="submission" date="2020-08" db="EMBL/GenBank/DDBJ databases">
        <title>Genomic Encyclopedia of Type Strains, Phase III (KMG-III): the genomes of soil and plant-associated and newly described type strains.</title>
        <authorList>
            <person name="Whitman W."/>
        </authorList>
    </citation>
    <scope>NUCLEOTIDE SEQUENCE [LARGE SCALE GENOMIC DNA]</scope>
    <source>
        <strain evidence="2 3">CECT 8577</strain>
    </source>
</reference>
<keyword evidence="1" id="KW-0812">Transmembrane</keyword>
<proteinExistence type="predicted"/>
<keyword evidence="1" id="KW-0472">Membrane</keyword>
<dbReference type="Proteomes" id="UP000550714">
    <property type="component" value="Unassembled WGS sequence"/>
</dbReference>
<feature type="transmembrane region" description="Helical" evidence="1">
    <location>
        <begin position="52"/>
        <end position="72"/>
    </location>
</feature>
<evidence type="ECO:0000313" key="2">
    <source>
        <dbReference type="EMBL" id="MBB3052464.1"/>
    </source>
</evidence>